<accession>B1WRP6</accession>
<name>B1WRP6_CROS5</name>
<evidence type="ECO:0000313" key="1">
    <source>
        <dbReference type="EMBL" id="ACB53487.1"/>
    </source>
</evidence>
<dbReference type="InterPro" id="IPR036366">
    <property type="entry name" value="PGBDSf"/>
</dbReference>
<dbReference type="Proteomes" id="UP000001203">
    <property type="component" value="Chromosome circular"/>
</dbReference>
<dbReference type="InterPro" id="IPR036365">
    <property type="entry name" value="PGBD-like_sf"/>
</dbReference>
<dbReference type="KEGG" id="cyt:cce_4139"/>
<dbReference type="EMBL" id="CP000806">
    <property type="protein sequence ID" value="ACB53487.1"/>
    <property type="molecule type" value="Genomic_DNA"/>
</dbReference>
<evidence type="ECO:0000313" key="2">
    <source>
        <dbReference type="Proteomes" id="UP000001203"/>
    </source>
</evidence>
<organism evidence="1 2">
    <name type="scientific">Crocosphaera subtropica (strain ATCC 51142 / BH68)</name>
    <name type="common">Cyanothece sp. (strain ATCC 51142)</name>
    <dbReference type="NCBI Taxonomy" id="43989"/>
    <lineage>
        <taxon>Bacteria</taxon>
        <taxon>Bacillati</taxon>
        <taxon>Cyanobacteriota</taxon>
        <taxon>Cyanophyceae</taxon>
        <taxon>Oscillatoriophycideae</taxon>
        <taxon>Chroococcales</taxon>
        <taxon>Aphanothecaceae</taxon>
        <taxon>Crocosphaera</taxon>
        <taxon>Crocosphaera subtropica</taxon>
    </lineage>
</organism>
<dbReference type="HOGENOM" id="CLU_2179468_0_0_3"/>
<dbReference type="eggNOG" id="COG3409">
    <property type="taxonomic scope" value="Bacteria"/>
</dbReference>
<sequence length="109" mass="12421">MIMATVMATEKLPLLKNGDSGSSVRFLEQLLSSIYWFSQRPNWPTLITENVIFDAKYDDQCQKIVKEFQQNYNANFPAPAPHITVDGIVGPETWQALGDAIFRYTYAFP</sequence>
<dbReference type="Gene3D" id="1.10.101.10">
    <property type="entry name" value="PGBD-like superfamily/PGBD"/>
    <property type="match status" value="1"/>
</dbReference>
<reference evidence="1 2" key="1">
    <citation type="journal article" date="2008" name="Proc. Natl. Acad. Sci. U.S.A.">
        <title>The genome of Cyanothece 51142, a unicellular diazotrophic cyanobacterium important in the marine nitrogen cycle.</title>
        <authorList>
            <person name="Welsh E.A."/>
            <person name="Liberton M."/>
            <person name="Stoeckel J."/>
            <person name="Loh T."/>
            <person name="Elvitigala T."/>
            <person name="Wang C."/>
            <person name="Wollam A."/>
            <person name="Fulton R.S."/>
            <person name="Clifton S.W."/>
            <person name="Jacobs J.M."/>
            <person name="Aurora R."/>
            <person name="Ghosh B.K."/>
            <person name="Sherman L.A."/>
            <person name="Smith R.D."/>
            <person name="Wilson R.K."/>
            <person name="Pakrasi H.B."/>
        </authorList>
    </citation>
    <scope>NUCLEOTIDE SEQUENCE [LARGE SCALE GENOMIC DNA]</scope>
    <source>
        <strain evidence="2">ATCC 51142 / BH68</strain>
    </source>
</reference>
<proteinExistence type="predicted"/>
<gene>
    <name evidence="1" type="ordered locus">cce_4139</name>
</gene>
<dbReference type="SUPFAM" id="SSF47090">
    <property type="entry name" value="PGBD-like"/>
    <property type="match status" value="1"/>
</dbReference>
<protein>
    <recommendedName>
        <fullName evidence="3">Peptidoglycan binding-like domain-containing protein</fullName>
    </recommendedName>
</protein>
<evidence type="ECO:0008006" key="3">
    <source>
        <dbReference type="Google" id="ProtNLM"/>
    </source>
</evidence>
<keyword evidence="2" id="KW-1185">Reference proteome</keyword>
<dbReference type="AlphaFoldDB" id="B1WRP6"/>